<evidence type="ECO:0000313" key="7">
    <source>
        <dbReference type="Proteomes" id="UP000515150"/>
    </source>
</evidence>
<sequence length="447" mass="48013">MSPRTRLLGVNPAQSMCPRAPELLRRVEAVVVLEQLGSTLFDTALQLVVRERCANATSDGEQRAMTDFYMVYNLLVQLLPIAPAVLLARLGDGGRRRAPVAVPLLGYLLSRLALLLVVWLRLPLRVMFGAAAVLGLSGGFSAYWPGVMTLASLRSSAAERSIAMMRVELLYGAAGVLGSLVSGHLFQLHSSSVGDGGVLLVVSTVLHLLCLLHAAFLLQVRQAPSAEPQDSCRLVSPAAEGARAPVMRALAGMNVLNLVLLFTAAILYDFAVGGAVEILGPFVMKAPLSWNAAQVGYGNAAGSAIFLTSFLGVLVFRRWFADTTLILIGLLSFASGIYFMSFVTATYMFYLARSLTLFALIPMPTIRSLVSQQVPASTCGTTLTALQLALKFAGLAYIPAFTKIYQATLDWFPGFVFTLSSIFTALAMIPVSIVGCRAPQRQQYEQI</sequence>
<feature type="transmembrane region" description="Helical" evidence="6">
    <location>
        <begin position="100"/>
        <end position="120"/>
    </location>
</feature>
<feature type="transmembrane region" description="Helical" evidence="6">
    <location>
        <begin position="296"/>
        <end position="316"/>
    </location>
</feature>
<comment type="subcellular location">
    <subcellularLocation>
        <location evidence="1">Membrane</location>
        <topology evidence="1">Multi-pass membrane protein</topology>
    </subcellularLocation>
</comment>
<dbReference type="KEGG" id="bspl:114867168"/>
<dbReference type="Gene3D" id="1.20.1250.20">
    <property type="entry name" value="MFS general substrate transporter like domains"/>
    <property type="match status" value="1"/>
</dbReference>
<evidence type="ECO:0000256" key="3">
    <source>
        <dbReference type="ARBA" id="ARBA00022989"/>
    </source>
</evidence>
<dbReference type="PANTHER" id="PTHR23507">
    <property type="entry name" value="ZGC:174356"/>
    <property type="match status" value="1"/>
</dbReference>
<feature type="transmembrane region" description="Helical" evidence="6">
    <location>
        <begin position="378"/>
        <end position="399"/>
    </location>
</feature>
<keyword evidence="4 6" id="KW-0472">Membrane</keyword>
<dbReference type="GO" id="GO:0022857">
    <property type="term" value="F:transmembrane transporter activity"/>
    <property type="evidence" value="ECO:0007669"/>
    <property type="project" value="InterPro"/>
</dbReference>
<organism evidence="7 8">
    <name type="scientific">Betta splendens</name>
    <name type="common">Siamese fighting fish</name>
    <dbReference type="NCBI Taxonomy" id="158456"/>
    <lineage>
        <taxon>Eukaryota</taxon>
        <taxon>Metazoa</taxon>
        <taxon>Chordata</taxon>
        <taxon>Craniata</taxon>
        <taxon>Vertebrata</taxon>
        <taxon>Euteleostomi</taxon>
        <taxon>Actinopterygii</taxon>
        <taxon>Neopterygii</taxon>
        <taxon>Teleostei</taxon>
        <taxon>Neoteleostei</taxon>
        <taxon>Acanthomorphata</taxon>
        <taxon>Anabantaria</taxon>
        <taxon>Anabantiformes</taxon>
        <taxon>Anabantoidei</taxon>
        <taxon>Osphronemidae</taxon>
        <taxon>Betta</taxon>
    </lineage>
</organism>
<evidence type="ECO:0000256" key="6">
    <source>
        <dbReference type="SAM" id="Phobius"/>
    </source>
</evidence>
<feature type="transmembrane region" description="Helical" evidence="6">
    <location>
        <begin position="411"/>
        <end position="434"/>
    </location>
</feature>
<accession>A0A6P7P5V0</accession>
<feature type="transmembrane region" description="Helical" evidence="6">
    <location>
        <begin position="69"/>
        <end position="88"/>
    </location>
</feature>
<dbReference type="SUPFAM" id="SSF103473">
    <property type="entry name" value="MFS general substrate transporter"/>
    <property type="match status" value="1"/>
</dbReference>
<comment type="similarity">
    <text evidence="5">Belongs to the major facilitator superfamily. SLC46A family.</text>
</comment>
<feature type="transmembrane region" description="Helical" evidence="6">
    <location>
        <begin position="198"/>
        <end position="218"/>
    </location>
</feature>
<evidence type="ECO:0000256" key="2">
    <source>
        <dbReference type="ARBA" id="ARBA00022692"/>
    </source>
</evidence>
<dbReference type="InterPro" id="IPR036259">
    <property type="entry name" value="MFS_trans_sf"/>
</dbReference>
<keyword evidence="2 6" id="KW-0812">Transmembrane</keyword>
<dbReference type="AlphaFoldDB" id="A0A6P7P5V0"/>
<name>A0A6P7P5V0_BETSP</name>
<keyword evidence="7" id="KW-1185">Reference proteome</keyword>
<dbReference type="Pfam" id="PF07690">
    <property type="entry name" value="MFS_1"/>
    <property type="match status" value="1"/>
</dbReference>
<feature type="transmembrane region" description="Helical" evidence="6">
    <location>
        <begin position="323"/>
        <end position="341"/>
    </location>
</feature>
<feature type="transmembrane region" description="Helical" evidence="6">
    <location>
        <begin position="126"/>
        <end position="146"/>
    </location>
</feature>
<dbReference type="Proteomes" id="UP000515150">
    <property type="component" value="Chromosome 12"/>
</dbReference>
<dbReference type="InParanoid" id="A0A6P7P5V0"/>
<evidence type="ECO:0000313" key="8">
    <source>
        <dbReference type="RefSeq" id="XP_029025435.1"/>
    </source>
</evidence>
<feature type="transmembrane region" description="Helical" evidence="6">
    <location>
        <begin position="255"/>
        <end position="276"/>
    </location>
</feature>
<feature type="transmembrane region" description="Helical" evidence="6">
    <location>
        <begin position="167"/>
        <end position="186"/>
    </location>
</feature>
<protein>
    <submittedName>
        <fullName evidence="8">Thymic stromal cotransporter homolog</fullName>
    </submittedName>
</protein>
<reference evidence="8" key="1">
    <citation type="submission" date="2025-08" db="UniProtKB">
        <authorList>
            <consortium name="RefSeq"/>
        </authorList>
    </citation>
    <scope>IDENTIFICATION</scope>
</reference>
<gene>
    <name evidence="8" type="primary">LOC114867168</name>
</gene>
<feature type="transmembrane region" description="Helical" evidence="6">
    <location>
        <begin position="347"/>
        <end position="366"/>
    </location>
</feature>
<keyword evidence="3 6" id="KW-1133">Transmembrane helix</keyword>
<dbReference type="InterPro" id="IPR011701">
    <property type="entry name" value="MFS"/>
</dbReference>
<proteinExistence type="inferred from homology"/>
<dbReference type="OrthoDB" id="430300at2759"/>
<dbReference type="GO" id="GO:0016020">
    <property type="term" value="C:membrane"/>
    <property type="evidence" value="ECO:0007669"/>
    <property type="project" value="UniProtKB-SubCell"/>
</dbReference>
<evidence type="ECO:0000256" key="1">
    <source>
        <dbReference type="ARBA" id="ARBA00004141"/>
    </source>
</evidence>
<evidence type="ECO:0000256" key="5">
    <source>
        <dbReference type="ARBA" id="ARBA00038227"/>
    </source>
</evidence>
<dbReference type="PANTHER" id="PTHR23507:SF3">
    <property type="entry name" value="THYMIC STROMAL COTRANSPORTER HOMOLOG"/>
    <property type="match status" value="1"/>
</dbReference>
<dbReference type="RefSeq" id="XP_029025435.1">
    <property type="nucleotide sequence ID" value="XM_029169602.3"/>
</dbReference>
<dbReference type="GeneID" id="114867168"/>
<evidence type="ECO:0000256" key="4">
    <source>
        <dbReference type="ARBA" id="ARBA00023136"/>
    </source>
</evidence>